<reference evidence="2" key="2">
    <citation type="submission" date="2023-01" db="EMBL/GenBank/DDBJ databases">
        <authorList>
            <person name="Sun Q."/>
            <person name="Evtushenko L."/>
        </authorList>
    </citation>
    <scope>NUCLEOTIDE SEQUENCE</scope>
    <source>
        <strain evidence="2">VKM B-1499</strain>
    </source>
</reference>
<keyword evidence="1" id="KW-1133">Transmembrane helix</keyword>
<gene>
    <name evidence="2" type="ORF">GCM10017620_30090</name>
</gene>
<accession>A0ABQ5TB41</accession>
<name>A0ABQ5TB41_9CAUL</name>
<keyword evidence="1" id="KW-0812">Transmembrane</keyword>
<organism evidence="2 3">
    <name type="scientific">Brevundimonas intermedia</name>
    <dbReference type="NCBI Taxonomy" id="74315"/>
    <lineage>
        <taxon>Bacteria</taxon>
        <taxon>Pseudomonadati</taxon>
        <taxon>Pseudomonadota</taxon>
        <taxon>Alphaproteobacteria</taxon>
        <taxon>Caulobacterales</taxon>
        <taxon>Caulobacteraceae</taxon>
        <taxon>Brevundimonas</taxon>
    </lineage>
</organism>
<evidence type="ECO:0000256" key="1">
    <source>
        <dbReference type="SAM" id="Phobius"/>
    </source>
</evidence>
<keyword evidence="3" id="KW-1185">Reference proteome</keyword>
<evidence type="ECO:0000313" key="3">
    <source>
        <dbReference type="Proteomes" id="UP001143509"/>
    </source>
</evidence>
<feature type="transmembrane region" description="Helical" evidence="1">
    <location>
        <begin position="44"/>
        <end position="63"/>
    </location>
</feature>
<feature type="transmembrane region" description="Helical" evidence="1">
    <location>
        <begin position="20"/>
        <end position="38"/>
    </location>
</feature>
<evidence type="ECO:0000313" key="2">
    <source>
        <dbReference type="EMBL" id="GLK50035.1"/>
    </source>
</evidence>
<proteinExistence type="predicted"/>
<keyword evidence="1" id="KW-0472">Membrane</keyword>
<protein>
    <submittedName>
        <fullName evidence="2">Uncharacterized protein</fullName>
    </submittedName>
</protein>
<sequence>MTPYQNDIWLKMTARLMGNLSVLCLAGAFFAVLGVRFMDHQIKIGVIAGVLLFWVSMRLLRYLSP</sequence>
<dbReference type="Proteomes" id="UP001143509">
    <property type="component" value="Unassembled WGS sequence"/>
</dbReference>
<dbReference type="RefSeq" id="WP_267513276.1">
    <property type="nucleotide sequence ID" value="NZ_BSFD01000011.1"/>
</dbReference>
<dbReference type="EMBL" id="BSFD01000011">
    <property type="protein sequence ID" value="GLK50035.1"/>
    <property type="molecule type" value="Genomic_DNA"/>
</dbReference>
<reference evidence="2" key="1">
    <citation type="journal article" date="2014" name="Int. J. Syst. Evol. Microbiol.">
        <title>Complete genome of a new Firmicutes species belonging to the dominant human colonic microbiota ('Ruminococcus bicirculans') reveals two chromosomes and a selective capacity to utilize plant glucans.</title>
        <authorList>
            <consortium name="NISC Comparative Sequencing Program"/>
            <person name="Wegmann U."/>
            <person name="Louis P."/>
            <person name="Goesmann A."/>
            <person name="Henrissat B."/>
            <person name="Duncan S.H."/>
            <person name="Flint H.J."/>
        </authorList>
    </citation>
    <scope>NUCLEOTIDE SEQUENCE</scope>
    <source>
        <strain evidence="2">VKM B-1499</strain>
    </source>
</reference>
<comment type="caution">
    <text evidence="2">The sequence shown here is derived from an EMBL/GenBank/DDBJ whole genome shotgun (WGS) entry which is preliminary data.</text>
</comment>